<dbReference type="AlphaFoldDB" id="A0A3T0KX61"/>
<evidence type="ECO:0000313" key="1">
    <source>
        <dbReference type="EMBL" id="AZV44858.1"/>
    </source>
</evidence>
<organism evidence="1 2">
    <name type="scientific">Peribacillus asahii</name>
    <dbReference type="NCBI Taxonomy" id="228899"/>
    <lineage>
        <taxon>Bacteria</taxon>
        <taxon>Bacillati</taxon>
        <taxon>Bacillota</taxon>
        <taxon>Bacilli</taxon>
        <taxon>Bacillales</taxon>
        <taxon>Bacillaceae</taxon>
        <taxon>Peribacillus</taxon>
    </lineage>
</organism>
<accession>A0A3T0KX61</accession>
<dbReference type="EMBL" id="CP026095">
    <property type="protein sequence ID" value="AZV44858.1"/>
    <property type="molecule type" value="Genomic_DNA"/>
</dbReference>
<proteinExistence type="predicted"/>
<evidence type="ECO:0000313" key="2">
    <source>
        <dbReference type="Proteomes" id="UP000283095"/>
    </source>
</evidence>
<dbReference type="OrthoDB" id="2742293at2"/>
<gene>
    <name evidence="1" type="ORF">BAOM_4278</name>
</gene>
<dbReference type="KEGG" id="pasa:BAOM_4278"/>
<dbReference type="RefSeq" id="WP_127761751.1">
    <property type="nucleotide sequence ID" value="NZ_CP026095.1"/>
</dbReference>
<sequence length="152" mass="18243">MKIELNIEEFEDLTEEEKNSLRFYYANPINLIVKENGKKIVELNSTFHDAILIEILDILADFKDKKRRKRHLEAYDNAESYLFEREKDELIILNFDEYDEKQEWKKSIGFMEFKNAFVKEVLNYLEKLVNRFPEAISSESYSLMKDSLNKLV</sequence>
<protein>
    <submittedName>
        <fullName evidence="1">Uncharacterized protein</fullName>
    </submittedName>
</protein>
<name>A0A3T0KX61_9BACI</name>
<dbReference type="Proteomes" id="UP000283095">
    <property type="component" value="Chromosome"/>
</dbReference>
<reference evidence="1 2" key="1">
    <citation type="submission" date="2018-01" db="EMBL/GenBank/DDBJ databases">
        <title>Bacillus asahii Genome sequencing and assembly.</title>
        <authorList>
            <person name="Jiang H."/>
            <person name="Feng Y."/>
            <person name="Zhao F."/>
            <person name="Lin X."/>
        </authorList>
    </citation>
    <scope>NUCLEOTIDE SEQUENCE [LARGE SCALE GENOMIC DNA]</scope>
    <source>
        <strain evidence="1 2">OM18</strain>
    </source>
</reference>